<evidence type="ECO:0000313" key="8">
    <source>
        <dbReference type="Proteomes" id="UP001172036"/>
    </source>
</evidence>
<proteinExistence type="predicted"/>
<dbReference type="Proteomes" id="UP001172036">
    <property type="component" value="Unassembled WGS sequence"/>
</dbReference>
<feature type="transmembrane region" description="Helical" evidence="6">
    <location>
        <begin position="21"/>
        <end position="38"/>
    </location>
</feature>
<dbReference type="PANTHER" id="PTHR33545">
    <property type="entry name" value="UPF0750 MEMBRANE PROTEIN YITT-RELATED"/>
    <property type="match status" value="1"/>
</dbReference>
<dbReference type="EMBL" id="JAOSID010000002">
    <property type="protein sequence ID" value="MDO8168005.1"/>
    <property type="molecule type" value="Genomic_DNA"/>
</dbReference>
<feature type="transmembrane region" description="Helical" evidence="6">
    <location>
        <begin position="197"/>
        <end position="218"/>
    </location>
</feature>
<dbReference type="Pfam" id="PF02588">
    <property type="entry name" value="YitT_membrane"/>
    <property type="match status" value="1"/>
</dbReference>
<evidence type="ECO:0000256" key="6">
    <source>
        <dbReference type="SAM" id="Phobius"/>
    </source>
</evidence>
<keyword evidence="4 6" id="KW-1133">Transmembrane helix</keyword>
<evidence type="ECO:0000256" key="2">
    <source>
        <dbReference type="ARBA" id="ARBA00022475"/>
    </source>
</evidence>
<accession>A0ABT9DD56</accession>
<keyword evidence="5 6" id="KW-0472">Membrane</keyword>
<sequence length="260" mass="29674">MKNNRDNSLFGPKNKLHVKTIFINIFLCFIYSLSDVFFNSGNYKVNSYATGIHGIGDAIAKILKANFIFLKNNSLFVGLFSAFFYIIINAFLFIFISFPKLSYKFTISTLINSISIFVFLILLTASINNNNSLYLNKMKNFFGLFDMDGGFWSSFVRIIVSAILGGIIGGITIRIGGSTGGIDIISKYLNVYKQKDISLMICLFNYSISVIATLLIYFTTKKFYWESIFLTNFIKIPLSTFFMYFTTNRNKQNHLTLKKN</sequence>
<protein>
    <submittedName>
        <fullName evidence="7">YitT family protein</fullName>
    </submittedName>
</protein>
<name>A0ABT9DD56_9MOLU</name>
<evidence type="ECO:0000256" key="1">
    <source>
        <dbReference type="ARBA" id="ARBA00004651"/>
    </source>
</evidence>
<dbReference type="PANTHER" id="PTHR33545:SF5">
    <property type="entry name" value="UPF0750 MEMBRANE PROTEIN YITT"/>
    <property type="match status" value="1"/>
</dbReference>
<evidence type="ECO:0000256" key="3">
    <source>
        <dbReference type="ARBA" id="ARBA00022692"/>
    </source>
</evidence>
<keyword evidence="2" id="KW-1003">Cell membrane</keyword>
<comment type="caution">
    <text evidence="7">The sequence shown here is derived from an EMBL/GenBank/DDBJ whole genome shotgun (WGS) entry which is preliminary data.</text>
</comment>
<gene>
    <name evidence="7" type="ORF">OC680_00715</name>
</gene>
<evidence type="ECO:0000313" key="7">
    <source>
        <dbReference type="EMBL" id="MDO8168005.1"/>
    </source>
</evidence>
<feature type="transmembrane region" description="Helical" evidence="6">
    <location>
        <begin position="224"/>
        <end position="245"/>
    </location>
</feature>
<dbReference type="RefSeq" id="WP_304515208.1">
    <property type="nucleotide sequence ID" value="NZ_JAOSID010000002.1"/>
</dbReference>
<keyword evidence="3 6" id="KW-0812">Transmembrane</keyword>
<keyword evidence="8" id="KW-1185">Reference proteome</keyword>
<dbReference type="InterPro" id="IPR051461">
    <property type="entry name" value="UPF0750_membrane"/>
</dbReference>
<reference evidence="7 8" key="1">
    <citation type="journal article" date="2023" name="Int. J. Syst. Evol. Microbiol.">
        <title>The observation of taxonomic boundaries for the 16SrII and 16SrXXV phytoplasmas using genome-based delimitation.</title>
        <authorList>
            <person name="Rodrigues Jardim B."/>
            <person name="Tran-Nguyen L.T.T."/>
            <person name="Gambley C."/>
            <person name="Al-Sadi A.M."/>
            <person name="Al-Subhi A.M."/>
            <person name="Foissac X."/>
            <person name="Salar P."/>
            <person name="Cai H."/>
            <person name="Yang J.Y."/>
            <person name="Davis R."/>
            <person name="Jones L."/>
            <person name="Rodoni B."/>
            <person name="Constable F.E."/>
        </authorList>
    </citation>
    <scope>NUCLEOTIDE SEQUENCE [LARGE SCALE GENOMIC DNA]</scope>
    <source>
        <strain evidence="7">BAWM-155c</strain>
    </source>
</reference>
<comment type="subcellular location">
    <subcellularLocation>
        <location evidence="1">Cell membrane</location>
        <topology evidence="1">Multi-pass membrane protein</topology>
    </subcellularLocation>
</comment>
<feature type="transmembrane region" description="Helical" evidence="6">
    <location>
        <begin position="75"/>
        <end position="98"/>
    </location>
</feature>
<feature type="transmembrane region" description="Helical" evidence="6">
    <location>
        <begin position="149"/>
        <end position="176"/>
    </location>
</feature>
<dbReference type="InterPro" id="IPR003740">
    <property type="entry name" value="YitT"/>
</dbReference>
<evidence type="ECO:0000256" key="4">
    <source>
        <dbReference type="ARBA" id="ARBA00022989"/>
    </source>
</evidence>
<feature type="transmembrane region" description="Helical" evidence="6">
    <location>
        <begin position="110"/>
        <end position="129"/>
    </location>
</feature>
<evidence type="ECO:0000256" key="5">
    <source>
        <dbReference type="ARBA" id="ARBA00023136"/>
    </source>
</evidence>
<organism evidence="7 8">
    <name type="scientific">Candidatus Phytoplasma melaleucae</name>
    <dbReference type="NCBI Taxonomy" id="2982630"/>
    <lineage>
        <taxon>Bacteria</taxon>
        <taxon>Bacillati</taxon>
        <taxon>Mycoplasmatota</taxon>
        <taxon>Mollicutes</taxon>
        <taxon>Acholeplasmatales</taxon>
        <taxon>Acholeplasmataceae</taxon>
        <taxon>Candidatus Phytoplasma</taxon>
    </lineage>
</organism>